<organism evidence="2 3">
    <name type="scientific">Candidatus Nomurabacteria bacterium RIFCSPHIGHO2_01_FULL_42_16</name>
    <dbReference type="NCBI Taxonomy" id="1801743"/>
    <lineage>
        <taxon>Bacteria</taxon>
        <taxon>Candidatus Nomuraibacteriota</taxon>
    </lineage>
</organism>
<comment type="caution">
    <text evidence="2">The sequence shown here is derived from an EMBL/GenBank/DDBJ whole genome shotgun (WGS) entry which is preliminary data.</text>
</comment>
<evidence type="ECO:0000256" key="1">
    <source>
        <dbReference type="SAM" id="Phobius"/>
    </source>
</evidence>
<name>A0A1F6VK11_9BACT</name>
<keyword evidence="1" id="KW-0472">Membrane</keyword>
<keyword evidence="1" id="KW-1133">Transmembrane helix</keyword>
<keyword evidence="1" id="KW-0812">Transmembrane</keyword>
<accession>A0A1F6VK11</accession>
<evidence type="ECO:0000313" key="3">
    <source>
        <dbReference type="Proteomes" id="UP000178059"/>
    </source>
</evidence>
<feature type="transmembrane region" description="Helical" evidence="1">
    <location>
        <begin position="6"/>
        <end position="26"/>
    </location>
</feature>
<evidence type="ECO:0000313" key="2">
    <source>
        <dbReference type="EMBL" id="OGI69990.1"/>
    </source>
</evidence>
<proteinExistence type="predicted"/>
<dbReference type="EMBL" id="MFTT01000015">
    <property type="protein sequence ID" value="OGI69990.1"/>
    <property type="molecule type" value="Genomic_DNA"/>
</dbReference>
<feature type="transmembrane region" description="Helical" evidence="1">
    <location>
        <begin position="109"/>
        <end position="128"/>
    </location>
</feature>
<dbReference type="AlphaFoldDB" id="A0A1F6VK11"/>
<feature type="transmembrane region" description="Helical" evidence="1">
    <location>
        <begin position="38"/>
        <end position="58"/>
    </location>
</feature>
<protein>
    <submittedName>
        <fullName evidence="2">Uncharacterized protein</fullName>
    </submittedName>
</protein>
<feature type="transmembrane region" description="Helical" evidence="1">
    <location>
        <begin position="78"/>
        <end position="97"/>
    </location>
</feature>
<gene>
    <name evidence="2" type="ORF">A2824_00015</name>
</gene>
<dbReference type="Proteomes" id="UP000178059">
    <property type="component" value="Unassembled WGS sequence"/>
</dbReference>
<dbReference type="STRING" id="1801743.A2824_00015"/>
<reference evidence="2 3" key="1">
    <citation type="journal article" date="2016" name="Nat. Commun.">
        <title>Thousands of microbial genomes shed light on interconnected biogeochemical processes in an aquifer system.</title>
        <authorList>
            <person name="Anantharaman K."/>
            <person name="Brown C.T."/>
            <person name="Hug L.A."/>
            <person name="Sharon I."/>
            <person name="Castelle C.J."/>
            <person name="Probst A.J."/>
            <person name="Thomas B.C."/>
            <person name="Singh A."/>
            <person name="Wilkins M.J."/>
            <person name="Karaoz U."/>
            <person name="Brodie E.L."/>
            <person name="Williams K.H."/>
            <person name="Hubbard S.S."/>
            <person name="Banfield J.F."/>
        </authorList>
    </citation>
    <scope>NUCLEOTIDE SEQUENCE [LARGE SCALE GENOMIC DNA]</scope>
</reference>
<sequence>MKELIPIGIVLLYDILIAMAVITLRNIKWRKEGPNPELDRVIAFIAIHLTFLLGIYTVSRTGYIAWFDNHVHGGNPDTFRTSFWILNMVVFPMFIWLKEKADPLINWKLLRNIAAICWLVPMVLLFFFPTIGCNNSGDDTVDENEYSIVQPVGFPKDIRLGPNEEIDIVPVGGFCYRGKPDEGNLAINEIINSQKFHLKAGPNGVHLKLAAVCKGNYHDPNLCPQIIPPTTIQVEK</sequence>